<dbReference type="EMBL" id="CP133659">
    <property type="protein sequence ID" value="WMW66246.1"/>
    <property type="molecule type" value="Genomic_DNA"/>
</dbReference>
<evidence type="ECO:0000313" key="5">
    <source>
        <dbReference type="Proteomes" id="UP001180616"/>
    </source>
</evidence>
<dbReference type="Proteomes" id="UP001180616">
    <property type="component" value="Chromosome"/>
</dbReference>
<dbReference type="InterPro" id="IPR018759">
    <property type="entry name" value="BBP2_2"/>
</dbReference>
<gene>
    <name evidence="4" type="ORF">KPS_000809</name>
</gene>
<evidence type="ECO:0000256" key="1">
    <source>
        <dbReference type="ARBA" id="ARBA00004442"/>
    </source>
</evidence>
<comment type="subcellular location">
    <subcellularLocation>
        <location evidence="1">Cell outer membrane</location>
    </subcellularLocation>
</comment>
<dbReference type="InterPro" id="IPR017467">
    <property type="entry name" value="CHP03016_PEP-CTERM"/>
</dbReference>
<keyword evidence="2" id="KW-0472">Membrane</keyword>
<protein>
    <submittedName>
        <fullName evidence="4">TIGR03016 family PEP-CTERM system-associated outer membrane protein</fullName>
    </submittedName>
</protein>
<reference evidence="4" key="1">
    <citation type="submission" date="2023-09" db="EMBL/GenBank/DDBJ databases">
        <authorList>
            <consortium name="CW5 consortium"/>
            <person name="Lu C.-W."/>
        </authorList>
    </citation>
    <scope>NUCLEOTIDE SEQUENCE</scope>
    <source>
        <strain evidence="4">KPS</strain>
    </source>
</reference>
<proteinExistence type="predicted"/>
<organism evidence="4 5">
    <name type="scientific">Nitratidesulfovibrio liaohensis</name>
    <dbReference type="NCBI Taxonomy" id="2604158"/>
    <lineage>
        <taxon>Bacteria</taxon>
        <taxon>Pseudomonadati</taxon>
        <taxon>Thermodesulfobacteriota</taxon>
        <taxon>Desulfovibrionia</taxon>
        <taxon>Desulfovibrionales</taxon>
        <taxon>Desulfovibrionaceae</taxon>
        <taxon>Nitratidesulfovibrio</taxon>
    </lineage>
</organism>
<accession>A0ABY9R3B0</accession>
<dbReference type="Gene3D" id="2.40.170.20">
    <property type="entry name" value="TonB-dependent receptor, beta-barrel domain"/>
    <property type="match status" value="1"/>
</dbReference>
<dbReference type="InterPro" id="IPR036942">
    <property type="entry name" value="Beta-barrel_TonB_sf"/>
</dbReference>
<dbReference type="SUPFAM" id="SSF56935">
    <property type="entry name" value="Porins"/>
    <property type="match status" value="1"/>
</dbReference>
<sequence length="440" mass="49383">MASGKPVSERSFVRFVAVLGTVGLLAVSAGGALADQTVEATFGLGGEYNDNVRETRNGKGDFVSHVKPGLRYQYEAERVTAKVDYKGDYSYYMQGEAPDNYSHTLDARVLLELAEDRFFLDIAENLRPVYRQAARGDLVEGDTTRDQTDQNTFTVSPYFSFKPGERTSLKTGYRFSDIRYAEEKEPGSGSRKFVPGWSSGEASLNRNVRQQHELFGDLEHEASETVTMLTGYDLMRQEAEEQQDFYRHRPYVGVRYEYAEKSMVRVKAGPMLTETDAGDQSVRLYYSADLSHALDRKTLTLSSERDYTDDPETGRSILRDLNTAGISFQFDRSTLSATLGYAEYESSLQGGGNKFWRPGINYTYELTDRLKASAGINAELDAGSTSSITSDRYYASAGLNYELTESSWLALTYRYKSVDSSDDASSFTVNRIMIEWGMTF</sequence>
<evidence type="ECO:0000256" key="2">
    <source>
        <dbReference type="ARBA" id="ARBA00023136"/>
    </source>
</evidence>
<keyword evidence="5" id="KW-1185">Reference proteome</keyword>
<dbReference type="Pfam" id="PF10082">
    <property type="entry name" value="BBP2_2"/>
    <property type="match status" value="1"/>
</dbReference>
<evidence type="ECO:0000256" key="3">
    <source>
        <dbReference type="ARBA" id="ARBA00023237"/>
    </source>
</evidence>
<dbReference type="NCBIfam" id="TIGR03016">
    <property type="entry name" value="pepcterm_hypo_1"/>
    <property type="match status" value="2"/>
</dbReference>
<dbReference type="RefSeq" id="WP_309542150.1">
    <property type="nucleotide sequence ID" value="NZ_CP133659.1"/>
</dbReference>
<name>A0ABY9R3B0_9BACT</name>
<keyword evidence="3" id="KW-0998">Cell outer membrane</keyword>
<evidence type="ECO:0000313" key="4">
    <source>
        <dbReference type="EMBL" id="WMW66246.1"/>
    </source>
</evidence>